<evidence type="ECO:0000313" key="1">
    <source>
        <dbReference type="EMBL" id="KAI8422477.1"/>
    </source>
</evidence>
<proteinExistence type="predicted"/>
<protein>
    <submittedName>
        <fullName evidence="1">Uncharacterized protein</fullName>
    </submittedName>
</protein>
<organism evidence="1 2">
    <name type="scientific">Choristoneura fumiferana</name>
    <name type="common">Spruce budworm moth</name>
    <name type="synonym">Archips fumiferana</name>
    <dbReference type="NCBI Taxonomy" id="7141"/>
    <lineage>
        <taxon>Eukaryota</taxon>
        <taxon>Metazoa</taxon>
        <taxon>Ecdysozoa</taxon>
        <taxon>Arthropoda</taxon>
        <taxon>Hexapoda</taxon>
        <taxon>Insecta</taxon>
        <taxon>Pterygota</taxon>
        <taxon>Neoptera</taxon>
        <taxon>Endopterygota</taxon>
        <taxon>Lepidoptera</taxon>
        <taxon>Glossata</taxon>
        <taxon>Ditrysia</taxon>
        <taxon>Tortricoidea</taxon>
        <taxon>Tortricidae</taxon>
        <taxon>Tortricinae</taxon>
        <taxon>Choristoneura</taxon>
    </lineage>
</organism>
<gene>
    <name evidence="1" type="ORF">MSG28_006298</name>
</gene>
<dbReference type="Proteomes" id="UP001064048">
    <property type="component" value="Chromosome 10"/>
</dbReference>
<sequence length="418" mass="47512">MEPLWPTGKPIPEAKLKDLKSLLHLIPQEYHSFYVNLDADKHIEDDLEGFLNPSSFVAKPYPGVHEVIREAFLKKSLQDSTIDIMIKSLSNSTLQQYNTAYKQICLEEGVLSSVFTKNFNISLCDMIEYCCNVKISINDGLPEQLCSNCVYKLGVAYHFKQTCESADVRLRQYLGLQLSHKYSDASIMTDPRKPEEEKLKRGPKPKPKPVHACYQCHKEFRCQAQLEMHVSKTFSAQGNLQAHLKIHTGQKDHVCTLCNKSFITSSELSRHINKHRGKLHKQKKHQICIKSTKTQDDTFKKSCKNSSNIDIIGIDVGKEVPLTAKDPHNMHLVILEHKSSNSDAKQTEMHSSIPIIGKHPGLPAHSQNLLPFEGKGFQQYNSKLDPHTCTICGEVFEYITALAHHYLRRHKDCDPITT</sequence>
<reference evidence="1 2" key="1">
    <citation type="journal article" date="2022" name="Genome Biol. Evol.">
        <title>The Spruce Budworm Genome: Reconstructing the Evolutionary History of Antifreeze Proteins.</title>
        <authorList>
            <person name="Beliveau C."/>
            <person name="Gagne P."/>
            <person name="Picq S."/>
            <person name="Vernygora O."/>
            <person name="Keeling C.I."/>
            <person name="Pinkney K."/>
            <person name="Doucet D."/>
            <person name="Wen F."/>
            <person name="Johnston J.S."/>
            <person name="Maaroufi H."/>
            <person name="Boyle B."/>
            <person name="Laroche J."/>
            <person name="Dewar K."/>
            <person name="Juretic N."/>
            <person name="Blackburn G."/>
            <person name="Nisole A."/>
            <person name="Brunet B."/>
            <person name="Brandao M."/>
            <person name="Lumley L."/>
            <person name="Duan J."/>
            <person name="Quan G."/>
            <person name="Lucarotti C.J."/>
            <person name="Roe A.D."/>
            <person name="Sperling F.A.H."/>
            <person name="Levesque R.C."/>
            <person name="Cusson M."/>
        </authorList>
    </citation>
    <scope>NUCLEOTIDE SEQUENCE [LARGE SCALE GENOMIC DNA]</scope>
    <source>
        <strain evidence="1">Glfc:IPQL:Cfum</strain>
    </source>
</reference>
<comment type="caution">
    <text evidence="1">The sequence shown here is derived from an EMBL/GenBank/DDBJ whole genome shotgun (WGS) entry which is preliminary data.</text>
</comment>
<name>A0ACC0JEF0_CHOFU</name>
<evidence type="ECO:0000313" key="2">
    <source>
        <dbReference type="Proteomes" id="UP001064048"/>
    </source>
</evidence>
<accession>A0ACC0JEF0</accession>
<keyword evidence="2" id="KW-1185">Reference proteome</keyword>
<dbReference type="EMBL" id="CM046110">
    <property type="protein sequence ID" value="KAI8422477.1"/>
    <property type="molecule type" value="Genomic_DNA"/>
</dbReference>